<proteinExistence type="predicted"/>
<reference evidence="1" key="2">
    <citation type="submission" date="2015-07" db="EMBL/GenBank/DDBJ databases">
        <title>Plasmids, circular viruses and viroids from rat gut.</title>
        <authorList>
            <person name="Jorgensen T.J."/>
            <person name="Hansen M.A."/>
            <person name="Xu Z."/>
            <person name="Tabak M.A."/>
            <person name="Sorensen S.J."/>
            <person name="Hansen L.H."/>
        </authorList>
    </citation>
    <scope>NUCLEOTIDE SEQUENCE</scope>
    <source>
        <strain evidence="1">RGRH0500</strain>
    </source>
</reference>
<evidence type="ECO:0008006" key="2">
    <source>
        <dbReference type="Google" id="ProtNLM"/>
    </source>
</evidence>
<organism evidence="1">
    <name type="scientific">uncultured prokaryote</name>
    <dbReference type="NCBI Taxonomy" id="198431"/>
    <lineage>
        <taxon>unclassified sequences</taxon>
        <taxon>environmental samples</taxon>
    </lineage>
</organism>
<protein>
    <recommendedName>
        <fullName evidence="2">Helix-turn-helix domain-containing protein</fullName>
    </recommendedName>
</protein>
<evidence type="ECO:0000313" key="1">
    <source>
        <dbReference type="EMBL" id="CRY95134.1"/>
    </source>
</evidence>
<reference evidence="1" key="1">
    <citation type="submission" date="2015-06" db="EMBL/GenBank/DDBJ databases">
        <authorList>
            <person name="Joergensen T."/>
        </authorList>
    </citation>
    <scope>NUCLEOTIDE SEQUENCE</scope>
    <source>
        <strain evidence="1">RGRH0500</strain>
    </source>
</reference>
<dbReference type="EMBL" id="LN853139">
    <property type="protein sequence ID" value="CRY95134.1"/>
    <property type="molecule type" value="Genomic_DNA"/>
</dbReference>
<sequence length="73" mass="8143">MAKKQDAICYTRSTLAELLEISTEEAQALMEREDFPATRITGSTYAVTPENLHSWLAQQARTVEGINDLSITL</sequence>
<name>A0A0H5Q146_9ZZZZ</name>
<accession>A0A0H5Q146</accession>
<dbReference type="AlphaFoldDB" id="A0A0H5Q146"/>